<dbReference type="PANTHER" id="PTHR46118">
    <property type="entry name" value="PROTEIN ABHD11"/>
    <property type="match status" value="1"/>
</dbReference>
<dbReference type="AlphaFoldDB" id="A0A5E4Y5E0"/>
<dbReference type="InterPro" id="IPR029058">
    <property type="entry name" value="AB_hydrolase_fold"/>
</dbReference>
<gene>
    <name evidence="3" type="ORF">PTE30175_04184</name>
</gene>
<feature type="domain" description="AB hydrolase-1" evidence="2">
    <location>
        <begin position="14"/>
        <end position="243"/>
    </location>
</feature>
<dbReference type="Proteomes" id="UP000414233">
    <property type="component" value="Unassembled WGS sequence"/>
</dbReference>
<dbReference type="GO" id="GO:0052689">
    <property type="term" value="F:carboxylic ester hydrolase activity"/>
    <property type="evidence" value="ECO:0007669"/>
    <property type="project" value="TreeGrafter"/>
</dbReference>
<sequence length="283" mass="30454">MALDLAFETVGSGPALVLLHGLFGSRSNWRRVARELAATHTVVSVDLRNHGASPWSGAMDYPAMADDVKQLIERLELERPAVLGHSMGGKTAMALALTSPELVDRLIVVDIAPVSYADTLTPFADAMRRVDLTVATGRADVQRLLGQFVPDPSVAPFLMQNLMVSGDHFDWRLNLLGISAAMSGLCAFPKELLDLRCECPTTVIAGKHSNYVVHHDGSEFLPMFPQVNVDVVENAGHWVHADQPIAFTNCIRAALSLPDTPPGGNLAGGGSPPVLWSMPKMEC</sequence>
<dbReference type="RefSeq" id="WP_224788899.1">
    <property type="nucleotide sequence ID" value="NZ_CABPRZ010000021.1"/>
</dbReference>
<dbReference type="InterPro" id="IPR000073">
    <property type="entry name" value="AB_hydrolase_1"/>
</dbReference>
<dbReference type="PRINTS" id="PR00111">
    <property type="entry name" value="ABHYDROLASE"/>
</dbReference>
<keyword evidence="1 3" id="KW-0378">Hydrolase</keyword>
<evidence type="ECO:0000313" key="3">
    <source>
        <dbReference type="EMBL" id="VVE43532.1"/>
    </source>
</evidence>
<dbReference type="EMBL" id="CABPRZ010000021">
    <property type="protein sequence ID" value="VVE43532.1"/>
    <property type="molecule type" value="Genomic_DNA"/>
</dbReference>
<dbReference type="PANTHER" id="PTHR46118:SF4">
    <property type="entry name" value="PROTEIN ABHD11"/>
    <property type="match status" value="1"/>
</dbReference>
<evidence type="ECO:0000256" key="1">
    <source>
        <dbReference type="ARBA" id="ARBA00022801"/>
    </source>
</evidence>
<evidence type="ECO:0000313" key="4">
    <source>
        <dbReference type="Proteomes" id="UP000414233"/>
    </source>
</evidence>
<accession>A0A5E4Y5E0</accession>
<evidence type="ECO:0000259" key="2">
    <source>
        <dbReference type="Pfam" id="PF00561"/>
    </source>
</evidence>
<dbReference type="SUPFAM" id="SSF53474">
    <property type="entry name" value="alpha/beta-Hydrolases"/>
    <property type="match status" value="1"/>
</dbReference>
<dbReference type="Gene3D" id="3.40.50.1820">
    <property type="entry name" value="alpha/beta hydrolase"/>
    <property type="match status" value="1"/>
</dbReference>
<reference evidence="3 4" key="1">
    <citation type="submission" date="2019-08" db="EMBL/GenBank/DDBJ databases">
        <authorList>
            <person name="Peeters C."/>
        </authorList>
    </citation>
    <scope>NUCLEOTIDE SEQUENCE [LARGE SCALE GENOMIC DNA]</scope>
    <source>
        <strain evidence="3 4">LMG 30175</strain>
    </source>
</reference>
<keyword evidence="4" id="KW-1185">Reference proteome</keyword>
<protein>
    <submittedName>
        <fullName evidence="3">Alpha/beta hydrolase</fullName>
    </submittedName>
</protein>
<organism evidence="3 4">
    <name type="scientific">Pandoraea terrae</name>
    <dbReference type="NCBI Taxonomy" id="1537710"/>
    <lineage>
        <taxon>Bacteria</taxon>
        <taxon>Pseudomonadati</taxon>
        <taxon>Pseudomonadota</taxon>
        <taxon>Betaproteobacteria</taxon>
        <taxon>Burkholderiales</taxon>
        <taxon>Burkholderiaceae</taxon>
        <taxon>Pandoraea</taxon>
    </lineage>
</organism>
<proteinExistence type="predicted"/>
<dbReference type="Pfam" id="PF00561">
    <property type="entry name" value="Abhydrolase_1"/>
    <property type="match status" value="1"/>
</dbReference>
<name>A0A5E4Y5E0_9BURK</name>